<dbReference type="CDD" id="cd08420">
    <property type="entry name" value="PBP2_CysL_like"/>
    <property type="match status" value="1"/>
</dbReference>
<evidence type="ECO:0000256" key="2">
    <source>
        <dbReference type="ARBA" id="ARBA00023015"/>
    </source>
</evidence>
<evidence type="ECO:0000313" key="7">
    <source>
        <dbReference type="Proteomes" id="UP000623958"/>
    </source>
</evidence>
<dbReference type="RefSeq" id="WP_140720167.1">
    <property type="nucleotide sequence ID" value="NZ_BNBA01000004.1"/>
</dbReference>
<keyword evidence="4" id="KW-0804">Transcription</keyword>
<keyword evidence="7" id="KW-1185">Reference proteome</keyword>
<dbReference type="PROSITE" id="PS50931">
    <property type="entry name" value="HTH_LYSR"/>
    <property type="match status" value="1"/>
</dbReference>
<gene>
    <name evidence="6" type="ORF">GCM10009090_07800</name>
</gene>
<evidence type="ECO:0000313" key="6">
    <source>
        <dbReference type="EMBL" id="GHH48994.1"/>
    </source>
</evidence>
<dbReference type="GO" id="GO:0003700">
    <property type="term" value="F:DNA-binding transcription factor activity"/>
    <property type="evidence" value="ECO:0007669"/>
    <property type="project" value="InterPro"/>
</dbReference>
<evidence type="ECO:0000256" key="3">
    <source>
        <dbReference type="ARBA" id="ARBA00023125"/>
    </source>
</evidence>
<feature type="domain" description="HTH lysR-type" evidence="5">
    <location>
        <begin position="3"/>
        <end position="60"/>
    </location>
</feature>
<dbReference type="SUPFAM" id="SSF53850">
    <property type="entry name" value="Periplasmic binding protein-like II"/>
    <property type="match status" value="1"/>
</dbReference>
<dbReference type="SUPFAM" id="SSF46785">
    <property type="entry name" value="Winged helix' DNA-binding domain"/>
    <property type="match status" value="1"/>
</dbReference>
<dbReference type="PANTHER" id="PTHR30126:SF94">
    <property type="entry name" value="LYSR FAMILY TRANSCRIPTIONAL REGULATOR"/>
    <property type="match status" value="1"/>
</dbReference>
<organism evidence="6 7">
    <name type="scientific">Xanthomonas boreopolis</name>
    <dbReference type="NCBI Taxonomy" id="86183"/>
    <lineage>
        <taxon>Bacteria</taxon>
        <taxon>Pseudomonadati</taxon>
        <taxon>Pseudomonadota</taxon>
        <taxon>Gammaproteobacteria</taxon>
        <taxon>Lysobacterales</taxon>
        <taxon>Lysobacteraceae</taxon>
        <taxon>Xanthomonas</taxon>
    </lineage>
</organism>
<dbReference type="Pfam" id="PF03466">
    <property type="entry name" value="LysR_substrate"/>
    <property type="match status" value="1"/>
</dbReference>
<evidence type="ECO:0000259" key="5">
    <source>
        <dbReference type="PROSITE" id="PS50931"/>
    </source>
</evidence>
<dbReference type="AlphaFoldDB" id="A0A919F608"/>
<evidence type="ECO:0000256" key="4">
    <source>
        <dbReference type="ARBA" id="ARBA00023163"/>
    </source>
</evidence>
<evidence type="ECO:0000256" key="1">
    <source>
        <dbReference type="ARBA" id="ARBA00009437"/>
    </source>
</evidence>
<dbReference type="InterPro" id="IPR036390">
    <property type="entry name" value="WH_DNA-bd_sf"/>
</dbReference>
<reference evidence="6" key="2">
    <citation type="submission" date="2020-09" db="EMBL/GenBank/DDBJ databases">
        <authorList>
            <person name="Sun Q."/>
            <person name="Ohkuma M."/>
        </authorList>
    </citation>
    <scope>NUCLEOTIDE SEQUENCE</scope>
    <source>
        <strain evidence="6">JCM 13306</strain>
    </source>
</reference>
<dbReference type="PANTHER" id="PTHR30126">
    <property type="entry name" value="HTH-TYPE TRANSCRIPTIONAL REGULATOR"/>
    <property type="match status" value="1"/>
</dbReference>
<proteinExistence type="inferred from homology"/>
<dbReference type="Gene3D" id="3.40.190.290">
    <property type="match status" value="1"/>
</dbReference>
<dbReference type="InterPro" id="IPR000847">
    <property type="entry name" value="LysR_HTH_N"/>
</dbReference>
<dbReference type="EMBL" id="BNBA01000004">
    <property type="protein sequence ID" value="GHH48994.1"/>
    <property type="molecule type" value="Genomic_DNA"/>
</dbReference>
<sequence length="291" mass="31070">MRLTLRQLRTFVAIAEHGSTVAAAEAIPLSQSATSAALAELEGLLGARLFDRIGKRLVINETGRALLDPARAALDAAQEIERRFGDLAGACPPARIRLGASTTIGNYLMPARIAALLRVQPQAGVELRIGNTRAVAEAVARFEVDAGVIEGPCHLDELDARPWCDDPMVLVAAPGHPLARRRTALAPATLRGQRWLLREPGSGTRESVDNALLPHLGGFASTLQLGSTEAIKQAAAEGLGIACLSHCAVQEPIALGRLVELRTTLPRLLRQLYVVRHRGKRFSPALAALLE</sequence>
<name>A0A919F608_9XANT</name>
<dbReference type="PRINTS" id="PR00039">
    <property type="entry name" value="HTHLYSR"/>
</dbReference>
<dbReference type="Gene3D" id="1.10.10.10">
    <property type="entry name" value="Winged helix-like DNA-binding domain superfamily/Winged helix DNA-binding domain"/>
    <property type="match status" value="1"/>
</dbReference>
<dbReference type="Pfam" id="PF00126">
    <property type="entry name" value="HTH_1"/>
    <property type="match status" value="1"/>
</dbReference>
<keyword evidence="3" id="KW-0238">DNA-binding</keyword>
<reference evidence="6" key="1">
    <citation type="journal article" date="2014" name="Int. J. Syst. Evol. Microbiol.">
        <title>Complete genome sequence of Corynebacterium casei LMG S-19264T (=DSM 44701T), isolated from a smear-ripened cheese.</title>
        <authorList>
            <consortium name="US DOE Joint Genome Institute (JGI-PGF)"/>
            <person name="Walter F."/>
            <person name="Albersmeier A."/>
            <person name="Kalinowski J."/>
            <person name="Ruckert C."/>
        </authorList>
    </citation>
    <scope>NUCLEOTIDE SEQUENCE</scope>
    <source>
        <strain evidence="6">JCM 13306</strain>
    </source>
</reference>
<comment type="caution">
    <text evidence="6">The sequence shown here is derived from an EMBL/GenBank/DDBJ whole genome shotgun (WGS) entry which is preliminary data.</text>
</comment>
<dbReference type="GO" id="GO:0000976">
    <property type="term" value="F:transcription cis-regulatory region binding"/>
    <property type="evidence" value="ECO:0007669"/>
    <property type="project" value="TreeGrafter"/>
</dbReference>
<dbReference type="InterPro" id="IPR005119">
    <property type="entry name" value="LysR_subst-bd"/>
</dbReference>
<keyword evidence="2" id="KW-0805">Transcription regulation</keyword>
<dbReference type="InterPro" id="IPR036388">
    <property type="entry name" value="WH-like_DNA-bd_sf"/>
</dbReference>
<comment type="similarity">
    <text evidence="1">Belongs to the LysR transcriptional regulatory family.</text>
</comment>
<accession>A0A919F608</accession>
<dbReference type="Proteomes" id="UP000623958">
    <property type="component" value="Unassembled WGS sequence"/>
</dbReference>
<dbReference type="NCBIfam" id="NF008095">
    <property type="entry name" value="PRK10837.1"/>
    <property type="match status" value="1"/>
</dbReference>
<protein>
    <submittedName>
        <fullName evidence="6">LysR family transcriptional regulator</fullName>
    </submittedName>
</protein>